<keyword evidence="5" id="KW-1185">Reference proteome</keyword>
<sequence length="162" mass="18556">MSIQTVPTLRKATTEDLEALVRLRLDFLRETRKVKDEAIFSALEGECHRYFLAKIADESYHSWVAEAEGEIVACGGLIFIEKPPSPRHFSGKEALILNMYTTPAWRKHGLATRILQDMLAFIKTTSAHRICLYATQDGQPVYEKLGFVIKHNHVPEMELIWE</sequence>
<keyword evidence="1" id="KW-0808">Transferase</keyword>
<accession>A0ABQ3V3L6</accession>
<dbReference type="InterPro" id="IPR050832">
    <property type="entry name" value="Bact_Acetyltransf"/>
</dbReference>
<dbReference type="InterPro" id="IPR016181">
    <property type="entry name" value="Acyl_CoA_acyltransferase"/>
</dbReference>
<evidence type="ECO:0000313" key="4">
    <source>
        <dbReference type="EMBL" id="GHO59490.1"/>
    </source>
</evidence>
<evidence type="ECO:0000256" key="1">
    <source>
        <dbReference type="ARBA" id="ARBA00022679"/>
    </source>
</evidence>
<evidence type="ECO:0000259" key="3">
    <source>
        <dbReference type="PROSITE" id="PS51186"/>
    </source>
</evidence>
<reference evidence="4 5" key="1">
    <citation type="journal article" date="2021" name="Int. J. Syst. Evol. Microbiol.">
        <title>Reticulibacter mediterranei gen. nov., sp. nov., within the new family Reticulibacteraceae fam. nov., and Ktedonospora formicarum gen. nov., sp. nov., Ktedonobacter robiniae sp. nov., Dictyobacter formicarum sp. nov. and Dictyobacter arantiisoli sp. nov., belonging to the class Ktedonobacteria.</title>
        <authorList>
            <person name="Yabe S."/>
            <person name="Zheng Y."/>
            <person name="Wang C.M."/>
            <person name="Sakai Y."/>
            <person name="Abe K."/>
            <person name="Yokota A."/>
            <person name="Donadio S."/>
            <person name="Cavaletti L."/>
            <person name="Monciardini P."/>
        </authorList>
    </citation>
    <scope>NUCLEOTIDE SEQUENCE [LARGE SCALE GENOMIC DNA]</scope>
    <source>
        <strain evidence="4 5">SOSP1-30</strain>
    </source>
</reference>
<evidence type="ECO:0000256" key="2">
    <source>
        <dbReference type="ARBA" id="ARBA00023315"/>
    </source>
</evidence>
<feature type="domain" description="N-acetyltransferase" evidence="3">
    <location>
        <begin position="7"/>
        <end position="162"/>
    </location>
</feature>
<dbReference type="CDD" id="cd04301">
    <property type="entry name" value="NAT_SF"/>
    <property type="match status" value="1"/>
</dbReference>
<comment type="caution">
    <text evidence="4">The sequence shown here is derived from an EMBL/GenBank/DDBJ whole genome shotgun (WGS) entry which is preliminary data.</text>
</comment>
<dbReference type="PANTHER" id="PTHR43877">
    <property type="entry name" value="AMINOALKYLPHOSPHONATE N-ACETYLTRANSFERASE-RELATED-RELATED"/>
    <property type="match status" value="1"/>
</dbReference>
<dbReference type="PROSITE" id="PS51186">
    <property type="entry name" value="GNAT"/>
    <property type="match status" value="1"/>
</dbReference>
<dbReference type="InterPro" id="IPR000182">
    <property type="entry name" value="GNAT_dom"/>
</dbReference>
<organism evidence="4 5">
    <name type="scientific">Ktedonobacter robiniae</name>
    <dbReference type="NCBI Taxonomy" id="2778365"/>
    <lineage>
        <taxon>Bacteria</taxon>
        <taxon>Bacillati</taxon>
        <taxon>Chloroflexota</taxon>
        <taxon>Ktedonobacteria</taxon>
        <taxon>Ktedonobacterales</taxon>
        <taxon>Ktedonobacteraceae</taxon>
        <taxon>Ktedonobacter</taxon>
    </lineage>
</organism>
<dbReference type="Pfam" id="PF00583">
    <property type="entry name" value="Acetyltransf_1"/>
    <property type="match status" value="1"/>
</dbReference>
<dbReference type="Gene3D" id="3.40.630.30">
    <property type="match status" value="1"/>
</dbReference>
<dbReference type="Proteomes" id="UP000654345">
    <property type="component" value="Unassembled WGS sequence"/>
</dbReference>
<dbReference type="SUPFAM" id="SSF55729">
    <property type="entry name" value="Acyl-CoA N-acyltransferases (Nat)"/>
    <property type="match status" value="1"/>
</dbReference>
<gene>
    <name evidence="4" type="ORF">KSB_79650</name>
</gene>
<evidence type="ECO:0000313" key="5">
    <source>
        <dbReference type="Proteomes" id="UP000654345"/>
    </source>
</evidence>
<keyword evidence="2" id="KW-0012">Acyltransferase</keyword>
<name>A0ABQ3V3L6_9CHLR</name>
<dbReference type="EMBL" id="BNJG01000003">
    <property type="protein sequence ID" value="GHO59490.1"/>
    <property type="molecule type" value="Genomic_DNA"/>
</dbReference>
<dbReference type="RefSeq" id="WP_201375671.1">
    <property type="nucleotide sequence ID" value="NZ_BNJG01000003.1"/>
</dbReference>
<proteinExistence type="predicted"/>
<protein>
    <recommendedName>
        <fullName evidence="3">N-acetyltransferase domain-containing protein</fullName>
    </recommendedName>
</protein>